<gene>
    <name evidence="1" type="ORF">BpHYR1_006219</name>
</gene>
<sequence>MINFDHMFPPESHFQVETLHLVPNGRILLYILTHATHLVNRSYRYTLVKTTLYQQYVRTDSTTYSNPSPQLQQETCGARYSNQSCFRVIKSNQIRKYKEISADIIIYSNFKNTINGSITLFITLLSLVTKKS</sequence>
<dbReference type="AlphaFoldDB" id="A0A3M7S8J4"/>
<dbReference type="Proteomes" id="UP000276133">
    <property type="component" value="Unassembled WGS sequence"/>
</dbReference>
<proteinExistence type="predicted"/>
<protein>
    <submittedName>
        <fullName evidence="1">Uncharacterized protein</fullName>
    </submittedName>
</protein>
<accession>A0A3M7S8J4</accession>
<reference evidence="1 2" key="1">
    <citation type="journal article" date="2018" name="Sci. Rep.">
        <title>Genomic signatures of local adaptation to the degree of environmental predictability in rotifers.</title>
        <authorList>
            <person name="Franch-Gras L."/>
            <person name="Hahn C."/>
            <person name="Garcia-Roger E.M."/>
            <person name="Carmona M.J."/>
            <person name="Serra M."/>
            <person name="Gomez A."/>
        </authorList>
    </citation>
    <scope>NUCLEOTIDE SEQUENCE [LARGE SCALE GENOMIC DNA]</scope>
    <source>
        <strain evidence="1">HYR1</strain>
    </source>
</reference>
<name>A0A3M7S8J4_BRAPC</name>
<evidence type="ECO:0000313" key="2">
    <source>
        <dbReference type="Proteomes" id="UP000276133"/>
    </source>
</evidence>
<evidence type="ECO:0000313" key="1">
    <source>
        <dbReference type="EMBL" id="RNA31985.1"/>
    </source>
</evidence>
<comment type="caution">
    <text evidence="1">The sequence shown here is derived from an EMBL/GenBank/DDBJ whole genome shotgun (WGS) entry which is preliminary data.</text>
</comment>
<organism evidence="1 2">
    <name type="scientific">Brachionus plicatilis</name>
    <name type="common">Marine rotifer</name>
    <name type="synonym">Brachionus muelleri</name>
    <dbReference type="NCBI Taxonomy" id="10195"/>
    <lineage>
        <taxon>Eukaryota</taxon>
        <taxon>Metazoa</taxon>
        <taxon>Spiralia</taxon>
        <taxon>Gnathifera</taxon>
        <taxon>Rotifera</taxon>
        <taxon>Eurotatoria</taxon>
        <taxon>Monogononta</taxon>
        <taxon>Pseudotrocha</taxon>
        <taxon>Ploima</taxon>
        <taxon>Brachionidae</taxon>
        <taxon>Brachionus</taxon>
    </lineage>
</organism>
<keyword evidence="2" id="KW-1185">Reference proteome</keyword>
<dbReference type="EMBL" id="REGN01001872">
    <property type="protein sequence ID" value="RNA31985.1"/>
    <property type="molecule type" value="Genomic_DNA"/>
</dbReference>